<name>A0A6P2CSD4_9BACT</name>
<dbReference type="GO" id="GO:0006741">
    <property type="term" value="P:NADP+ biosynthetic process"/>
    <property type="evidence" value="ECO:0007669"/>
    <property type="project" value="InterPro"/>
</dbReference>
<accession>A0A6P2CSD4</accession>
<proteinExistence type="predicted"/>
<dbReference type="InterPro" id="IPR002504">
    <property type="entry name" value="NADK"/>
</dbReference>
<gene>
    <name evidence="7" type="ORF">SOIL9_61870</name>
</gene>
<evidence type="ECO:0000313" key="8">
    <source>
        <dbReference type="Proteomes" id="UP000464178"/>
    </source>
</evidence>
<dbReference type="Pfam" id="PF01513">
    <property type="entry name" value="NAD_kinase"/>
    <property type="match status" value="1"/>
</dbReference>
<dbReference type="Gene3D" id="3.40.50.620">
    <property type="entry name" value="HUPs"/>
    <property type="match status" value="1"/>
</dbReference>
<evidence type="ECO:0000256" key="5">
    <source>
        <dbReference type="ARBA" id="ARBA00047925"/>
    </source>
</evidence>
<keyword evidence="8" id="KW-1185">Reference proteome</keyword>
<dbReference type="SUPFAM" id="SSF111331">
    <property type="entry name" value="NAD kinase/diacylglycerol kinase-like"/>
    <property type="match status" value="1"/>
</dbReference>
<evidence type="ECO:0000313" key="7">
    <source>
        <dbReference type="EMBL" id="VTR91527.1"/>
    </source>
</evidence>
<dbReference type="Gene3D" id="2.60.200.30">
    <property type="entry name" value="Probable inorganic polyphosphate/atp-NAD kinase, domain 2"/>
    <property type="match status" value="1"/>
</dbReference>
<dbReference type="SUPFAM" id="SSF52733">
    <property type="entry name" value="Nicotinate mononucleotide:5,6-dimethylbenzimidazole phosphoribosyltransferase (CobT)"/>
    <property type="match status" value="1"/>
</dbReference>
<evidence type="ECO:0000256" key="2">
    <source>
        <dbReference type="ARBA" id="ARBA00022777"/>
    </source>
</evidence>
<dbReference type="GO" id="GO:0003951">
    <property type="term" value="F:NAD+ kinase activity"/>
    <property type="evidence" value="ECO:0007669"/>
    <property type="project" value="UniProtKB-EC"/>
</dbReference>
<dbReference type="KEGG" id="gms:SOIL9_61870"/>
<protein>
    <submittedName>
        <fullName evidence="7">Uncharacterized protein</fullName>
    </submittedName>
</protein>
<dbReference type="AlphaFoldDB" id="A0A6P2CSD4"/>
<reference evidence="7 8" key="1">
    <citation type="submission" date="2019-05" db="EMBL/GenBank/DDBJ databases">
        <authorList>
            <consortium name="Science for Life Laboratories"/>
        </authorList>
    </citation>
    <scope>NUCLEOTIDE SEQUENCE [LARGE SCALE GENOMIC DNA]</scope>
    <source>
        <strain evidence="7">Soil9</strain>
    </source>
</reference>
<dbReference type="EMBL" id="LR593886">
    <property type="protein sequence ID" value="VTR91527.1"/>
    <property type="molecule type" value="Genomic_DNA"/>
</dbReference>
<dbReference type="Pfam" id="PF02277">
    <property type="entry name" value="DBI_PRT"/>
    <property type="match status" value="2"/>
</dbReference>
<keyword evidence="1" id="KW-0808">Transferase</keyword>
<comment type="catalytic activity">
    <reaction evidence="5">
        <text>NAD(+) + ATP = ADP + NADP(+) + H(+)</text>
        <dbReference type="Rhea" id="RHEA:18629"/>
        <dbReference type="ChEBI" id="CHEBI:15378"/>
        <dbReference type="ChEBI" id="CHEBI:30616"/>
        <dbReference type="ChEBI" id="CHEBI:57540"/>
        <dbReference type="ChEBI" id="CHEBI:58349"/>
        <dbReference type="ChEBI" id="CHEBI:456216"/>
        <dbReference type="EC" id="2.7.1.23"/>
    </reaction>
</comment>
<feature type="compositionally biased region" description="Polar residues" evidence="6">
    <location>
        <begin position="268"/>
        <end position="282"/>
    </location>
</feature>
<organism evidence="7 8">
    <name type="scientific">Gemmata massiliana</name>
    <dbReference type="NCBI Taxonomy" id="1210884"/>
    <lineage>
        <taxon>Bacteria</taxon>
        <taxon>Pseudomonadati</taxon>
        <taxon>Planctomycetota</taxon>
        <taxon>Planctomycetia</taxon>
        <taxon>Gemmatales</taxon>
        <taxon>Gemmataceae</taxon>
        <taxon>Gemmata</taxon>
    </lineage>
</organism>
<dbReference type="InterPro" id="IPR036087">
    <property type="entry name" value="Nict_dMeBzImd_PRibTrfase_sf"/>
</dbReference>
<dbReference type="RefSeq" id="WP_162666509.1">
    <property type="nucleotide sequence ID" value="NZ_LR593886.1"/>
</dbReference>
<evidence type="ECO:0000256" key="4">
    <source>
        <dbReference type="ARBA" id="ARBA00023027"/>
    </source>
</evidence>
<evidence type="ECO:0000256" key="1">
    <source>
        <dbReference type="ARBA" id="ARBA00022679"/>
    </source>
</evidence>
<dbReference type="Gene3D" id="3.40.50.10330">
    <property type="entry name" value="Probable inorganic polyphosphate/atp-NAD kinase, domain 1"/>
    <property type="match status" value="1"/>
</dbReference>
<dbReference type="InterPro" id="IPR003200">
    <property type="entry name" value="Nict_dMeBzImd_PRibTrfase"/>
</dbReference>
<dbReference type="PANTHER" id="PTHR43463">
    <property type="entry name" value="NICOTINATE-NUCLEOTIDE--DIMETHYLBENZIMIDAZOLE PHOSPHORIBOSYLTRANSFERASE"/>
    <property type="match status" value="1"/>
</dbReference>
<feature type="region of interest" description="Disordered" evidence="6">
    <location>
        <begin position="233"/>
        <end position="285"/>
    </location>
</feature>
<evidence type="ECO:0000256" key="3">
    <source>
        <dbReference type="ARBA" id="ARBA00022857"/>
    </source>
</evidence>
<dbReference type="GO" id="GO:0051287">
    <property type="term" value="F:NAD binding"/>
    <property type="evidence" value="ECO:0007669"/>
    <property type="project" value="UniProtKB-ARBA"/>
</dbReference>
<dbReference type="InterPro" id="IPR016064">
    <property type="entry name" value="NAD/diacylglycerol_kinase_sf"/>
</dbReference>
<dbReference type="SUPFAM" id="SSF52374">
    <property type="entry name" value="Nucleotidylyl transferase"/>
    <property type="match status" value="1"/>
</dbReference>
<keyword evidence="3" id="KW-0521">NADP</keyword>
<dbReference type="Proteomes" id="UP000464178">
    <property type="component" value="Chromosome"/>
</dbReference>
<dbReference type="InterPro" id="IPR017437">
    <property type="entry name" value="ATP-NAD_kinase_PpnK-typ_C"/>
</dbReference>
<dbReference type="GO" id="GO:0005524">
    <property type="term" value="F:ATP binding"/>
    <property type="evidence" value="ECO:0007669"/>
    <property type="project" value="UniProtKB-ARBA"/>
</dbReference>
<evidence type="ECO:0000256" key="6">
    <source>
        <dbReference type="SAM" id="MobiDB-lite"/>
    </source>
</evidence>
<dbReference type="InterPro" id="IPR014729">
    <property type="entry name" value="Rossmann-like_a/b/a_fold"/>
</dbReference>
<sequence>MAHPTHAEILAHLANLASPPGGLGALHHFAERLCVVQQALKPVTTPRRLVLFAADHGPDAESRVGTTIHHIADGGAATAVVAKSTHTELVLVDVGSRTDALPESPRYRSRKVRPGSRDFTKQPALTADEFRAAFVVGQKEAEQAHADGMRLVAVDAIGAESAHVAGRVRSVDADRTDDLMGAWGAVGGADVAAVAGFIAKAVELGLTVLIEGDVARAGLHVAERLYPGTAAKVIAGTEPTPPSLLPEGKGETEPTPLTPFPKKEGGTEPNTTSAKQSATVLSPSPFRGGVGEGFPTGSLPTEGLSVLLTFPLLDAAAAVVVRTARREEPERDTRAKPARKVAVFTGSFDPPTTYHRRVATLLRGRGFDEVVVRPTGPRCDTPETEHAKPVHRAVMADLAFRDLPGVTVDLSDLDDAVFTPHYSFNDLLADRGEVWHVIPAEFVVGGRAGESAIHTKWELGVDAWTSHRFVVLHSPESPPDAADLPPVCRLIAVDGHVATEDIRLRVFQGGSPRPDVTDDVEEYIRRYRLFTGMSAPRETRVRLGAPRLKIVTADKSEKALRAAEPFRKLESSDPTHILVLGGDGTMLQAIRDYWRLRLPFLGLNAGTLGFLMNESLPPDPDGAEIVLYRMPMIRVDAELPDGKRVQSLAFADAWVERDSGQAAWLKIEVDGKTQVPRVVGDGLLVATPAGSSAYARAMGATSVPLTAPVFTLAGSNVFRPRFWKPVALPETTSVGFTSLDHNGKRPIRGFIDGHLIGAVKSMHVRVSTVAMVELGFTPEFDLSARLLRSMFPPSDTL</sequence>
<keyword evidence="4" id="KW-0520">NAD</keyword>
<dbReference type="Gene3D" id="3.40.50.10210">
    <property type="match status" value="2"/>
</dbReference>
<keyword evidence="2 7" id="KW-0418">Kinase</keyword>
<dbReference type="GO" id="GO:0008939">
    <property type="term" value="F:nicotinate-nucleotide-dimethylbenzimidazole phosphoribosyltransferase activity"/>
    <property type="evidence" value="ECO:0007669"/>
    <property type="project" value="InterPro"/>
</dbReference>
<dbReference type="GO" id="GO:0019674">
    <property type="term" value="P:NAD+ metabolic process"/>
    <property type="evidence" value="ECO:0007669"/>
    <property type="project" value="InterPro"/>
</dbReference>
<dbReference type="PANTHER" id="PTHR43463:SF1">
    <property type="entry name" value="NICOTINATE-NUCLEOTIDE--DIMETHYLBENZIMIDAZOLE PHOSPHORIBOSYLTRANSFERASE"/>
    <property type="match status" value="1"/>
</dbReference>
<dbReference type="InterPro" id="IPR017438">
    <property type="entry name" value="ATP-NAD_kinase_N"/>
</dbReference>